<keyword evidence="3" id="KW-1185">Reference proteome</keyword>
<dbReference type="InParanoid" id="A0A0P0WWX7"/>
<feature type="region of interest" description="Disordered" evidence="1">
    <location>
        <begin position="1"/>
        <end position="33"/>
    </location>
</feature>
<reference evidence="2 3" key="3">
    <citation type="journal article" date="2013" name="Rice">
        <title>Improvement of the Oryza sativa Nipponbare reference genome using next generation sequence and optical map data.</title>
        <authorList>
            <person name="Kawahara Y."/>
            <person name="de la Bastide M."/>
            <person name="Hamilton J.P."/>
            <person name="Kanamori H."/>
            <person name="McCombie W.R."/>
            <person name="Ouyang S."/>
            <person name="Schwartz D.C."/>
            <person name="Tanaka T."/>
            <person name="Wu J."/>
            <person name="Zhou S."/>
            <person name="Childs K.L."/>
            <person name="Davidson R.M."/>
            <person name="Lin H."/>
            <person name="Quesada-Ocampo L."/>
            <person name="Vaillancourt B."/>
            <person name="Sakai H."/>
            <person name="Lee S.S."/>
            <person name="Kim J."/>
            <person name="Numa H."/>
            <person name="Itoh T."/>
            <person name="Buell C.R."/>
            <person name="Matsumoto T."/>
        </authorList>
    </citation>
    <scope>NUCLEOTIDE SEQUENCE [LARGE SCALE GENOMIC DNA]</scope>
    <source>
        <strain evidence="3">cv. Nipponbare</strain>
    </source>
</reference>
<dbReference type="Gramene" id="Os06t0491300-01">
    <property type="protein sequence ID" value="Os06t0491300-01"/>
    <property type="gene ID" value="Os06g0491300"/>
</dbReference>
<name>A0A0P0WWX7_ORYSJ</name>
<evidence type="ECO:0000256" key="1">
    <source>
        <dbReference type="SAM" id="MobiDB-lite"/>
    </source>
</evidence>
<organism evidence="2 3">
    <name type="scientific">Oryza sativa subsp. japonica</name>
    <name type="common">Rice</name>
    <dbReference type="NCBI Taxonomy" id="39947"/>
    <lineage>
        <taxon>Eukaryota</taxon>
        <taxon>Viridiplantae</taxon>
        <taxon>Streptophyta</taxon>
        <taxon>Embryophyta</taxon>
        <taxon>Tracheophyta</taxon>
        <taxon>Spermatophyta</taxon>
        <taxon>Magnoliopsida</taxon>
        <taxon>Liliopsida</taxon>
        <taxon>Poales</taxon>
        <taxon>Poaceae</taxon>
        <taxon>BOP clade</taxon>
        <taxon>Oryzoideae</taxon>
        <taxon>Oryzeae</taxon>
        <taxon>Oryzinae</taxon>
        <taxon>Oryza</taxon>
        <taxon>Oryza sativa</taxon>
    </lineage>
</organism>
<protein>
    <submittedName>
        <fullName evidence="2">Os06g0491300 protein</fullName>
    </submittedName>
</protein>
<evidence type="ECO:0000313" key="3">
    <source>
        <dbReference type="Proteomes" id="UP000059680"/>
    </source>
</evidence>
<sequence length="93" mass="9842">MTSPAAAAARPPPLARRRSPAARLPPPPPPPRLLACRRAAPLARHTRPPSPLFSPLISRPPTASLFLSLSSVSYRSGSGVIGIDGLGHWSPRR</sequence>
<proteinExistence type="predicted"/>
<dbReference type="PaxDb" id="39947-A0A0P0WWX7"/>
<dbReference type="AlphaFoldDB" id="A0A0P0WWX7"/>
<dbReference type="Proteomes" id="UP000059680">
    <property type="component" value="Chromosome 6"/>
</dbReference>
<feature type="compositionally biased region" description="Pro residues" evidence="1">
    <location>
        <begin position="23"/>
        <end position="32"/>
    </location>
</feature>
<dbReference type="EMBL" id="AP014962">
    <property type="protein sequence ID" value="BAS97859.1"/>
    <property type="molecule type" value="Genomic_DNA"/>
</dbReference>
<gene>
    <name evidence="2" type="ordered locus">Os06g0491300</name>
    <name evidence="2" type="ORF">OSNPB_060491300</name>
</gene>
<accession>A0A0P0WWX7</accession>
<reference evidence="3" key="1">
    <citation type="journal article" date="2005" name="Nature">
        <title>The map-based sequence of the rice genome.</title>
        <authorList>
            <consortium name="International rice genome sequencing project (IRGSP)"/>
            <person name="Matsumoto T."/>
            <person name="Wu J."/>
            <person name="Kanamori H."/>
            <person name="Katayose Y."/>
            <person name="Fujisawa M."/>
            <person name="Namiki N."/>
            <person name="Mizuno H."/>
            <person name="Yamamoto K."/>
            <person name="Antonio B.A."/>
            <person name="Baba T."/>
            <person name="Sakata K."/>
            <person name="Nagamura Y."/>
            <person name="Aoki H."/>
            <person name="Arikawa K."/>
            <person name="Arita K."/>
            <person name="Bito T."/>
            <person name="Chiden Y."/>
            <person name="Fujitsuka N."/>
            <person name="Fukunaka R."/>
            <person name="Hamada M."/>
            <person name="Harada C."/>
            <person name="Hayashi A."/>
            <person name="Hijishita S."/>
            <person name="Honda M."/>
            <person name="Hosokawa S."/>
            <person name="Ichikawa Y."/>
            <person name="Idonuma A."/>
            <person name="Iijima M."/>
            <person name="Ikeda M."/>
            <person name="Ikeno M."/>
            <person name="Ito K."/>
            <person name="Ito S."/>
            <person name="Ito T."/>
            <person name="Ito Y."/>
            <person name="Ito Y."/>
            <person name="Iwabuchi A."/>
            <person name="Kamiya K."/>
            <person name="Karasawa W."/>
            <person name="Kurita K."/>
            <person name="Katagiri S."/>
            <person name="Kikuta A."/>
            <person name="Kobayashi H."/>
            <person name="Kobayashi N."/>
            <person name="Machita K."/>
            <person name="Maehara T."/>
            <person name="Masukawa M."/>
            <person name="Mizubayashi T."/>
            <person name="Mukai Y."/>
            <person name="Nagasaki H."/>
            <person name="Nagata Y."/>
            <person name="Naito S."/>
            <person name="Nakashima M."/>
            <person name="Nakama Y."/>
            <person name="Nakamichi Y."/>
            <person name="Nakamura M."/>
            <person name="Meguro A."/>
            <person name="Negishi M."/>
            <person name="Ohta I."/>
            <person name="Ohta T."/>
            <person name="Okamoto M."/>
            <person name="Ono N."/>
            <person name="Saji S."/>
            <person name="Sakaguchi M."/>
            <person name="Sakai K."/>
            <person name="Shibata M."/>
            <person name="Shimokawa T."/>
            <person name="Song J."/>
            <person name="Takazaki Y."/>
            <person name="Terasawa K."/>
            <person name="Tsugane M."/>
            <person name="Tsuji K."/>
            <person name="Ueda S."/>
            <person name="Waki K."/>
            <person name="Yamagata H."/>
            <person name="Yamamoto M."/>
            <person name="Yamamoto S."/>
            <person name="Yamane H."/>
            <person name="Yoshiki S."/>
            <person name="Yoshihara R."/>
            <person name="Yukawa K."/>
            <person name="Zhong H."/>
            <person name="Yano M."/>
            <person name="Yuan Q."/>
            <person name="Ouyang S."/>
            <person name="Liu J."/>
            <person name="Jones K.M."/>
            <person name="Gansberger K."/>
            <person name="Moffat K."/>
            <person name="Hill J."/>
            <person name="Bera J."/>
            <person name="Fadrosh D."/>
            <person name="Jin S."/>
            <person name="Johri S."/>
            <person name="Kim M."/>
            <person name="Overton L."/>
            <person name="Reardon M."/>
            <person name="Tsitrin T."/>
            <person name="Vuong H."/>
            <person name="Weaver B."/>
            <person name="Ciecko A."/>
            <person name="Tallon L."/>
            <person name="Jackson J."/>
            <person name="Pai G."/>
            <person name="Aken S.V."/>
            <person name="Utterback T."/>
            <person name="Reidmuller S."/>
            <person name="Feldblyum T."/>
            <person name="Hsiao J."/>
            <person name="Zismann V."/>
            <person name="Iobst S."/>
            <person name="de Vazeille A.R."/>
            <person name="Buell C.R."/>
            <person name="Ying K."/>
            <person name="Li Y."/>
            <person name="Lu T."/>
            <person name="Huang Y."/>
            <person name="Zhao Q."/>
            <person name="Feng Q."/>
            <person name="Zhang L."/>
            <person name="Zhu J."/>
            <person name="Weng Q."/>
            <person name="Mu J."/>
            <person name="Lu Y."/>
            <person name="Fan D."/>
            <person name="Liu Y."/>
            <person name="Guan J."/>
            <person name="Zhang Y."/>
            <person name="Yu S."/>
            <person name="Liu X."/>
            <person name="Zhang Y."/>
            <person name="Hong G."/>
            <person name="Han B."/>
            <person name="Choisne N."/>
            <person name="Demange N."/>
            <person name="Orjeda G."/>
            <person name="Samain S."/>
            <person name="Cattolico L."/>
            <person name="Pelletier E."/>
            <person name="Couloux A."/>
            <person name="Segurens B."/>
            <person name="Wincker P."/>
            <person name="D'Hont A."/>
            <person name="Scarpelli C."/>
            <person name="Weissenbach J."/>
            <person name="Salanoubat M."/>
            <person name="Quetier F."/>
            <person name="Yu Y."/>
            <person name="Kim H.R."/>
            <person name="Rambo T."/>
            <person name="Currie J."/>
            <person name="Collura K."/>
            <person name="Luo M."/>
            <person name="Yang T."/>
            <person name="Ammiraju J.S.S."/>
            <person name="Engler F."/>
            <person name="Soderlund C."/>
            <person name="Wing R.A."/>
            <person name="Palmer L.E."/>
            <person name="de la Bastide M."/>
            <person name="Spiegel L."/>
            <person name="Nascimento L."/>
            <person name="Zutavern T."/>
            <person name="O'Shaughnessy A."/>
            <person name="Dike S."/>
            <person name="Dedhia N."/>
            <person name="Preston R."/>
            <person name="Balija V."/>
            <person name="McCombie W.R."/>
            <person name="Chow T."/>
            <person name="Chen H."/>
            <person name="Chung M."/>
            <person name="Chen C."/>
            <person name="Shaw J."/>
            <person name="Wu H."/>
            <person name="Hsiao K."/>
            <person name="Chao Y."/>
            <person name="Chu M."/>
            <person name="Cheng C."/>
            <person name="Hour A."/>
            <person name="Lee P."/>
            <person name="Lin S."/>
            <person name="Lin Y."/>
            <person name="Liou J."/>
            <person name="Liu S."/>
            <person name="Hsing Y."/>
            <person name="Raghuvanshi S."/>
            <person name="Mohanty A."/>
            <person name="Bharti A.K."/>
            <person name="Gaur A."/>
            <person name="Gupta V."/>
            <person name="Kumar D."/>
            <person name="Ravi V."/>
            <person name="Vij S."/>
            <person name="Kapur A."/>
            <person name="Khurana P."/>
            <person name="Khurana P."/>
            <person name="Khurana J.P."/>
            <person name="Tyagi A.K."/>
            <person name="Gaikwad K."/>
            <person name="Singh A."/>
            <person name="Dalal V."/>
            <person name="Srivastava S."/>
            <person name="Dixit A."/>
            <person name="Pal A.K."/>
            <person name="Ghazi I.A."/>
            <person name="Yadav M."/>
            <person name="Pandit A."/>
            <person name="Bhargava A."/>
            <person name="Sureshbabu K."/>
            <person name="Batra K."/>
            <person name="Sharma T.R."/>
            <person name="Mohapatra T."/>
            <person name="Singh N.K."/>
            <person name="Messing J."/>
            <person name="Nelson A.B."/>
            <person name="Fuks G."/>
            <person name="Kavchok S."/>
            <person name="Keizer G."/>
            <person name="Linton E."/>
            <person name="Llaca V."/>
            <person name="Song R."/>
            <person name="Tanyolac B."/>
            <person name="Young S."/>
            <person name="Ho-Il K."/>
            <person name="Hahn J.H."/>
            <person name="Sangsakoo G."/>
            <person name="Vanavichit A."/>
            <person name="de Mattos Luiz.A.T."/>
            <person name="Zimmer P.D."/>
            <person name="Malone G."/>
            <person name="Dellagostin O."/>
            <person name="de Oliveira A.C."/>
            <person name="Bevan M."/>
            <person name="Bancroft I."/>
            <person name="Minx P."/>
            <person name="Cordum H."/>
            <person name="Wilson R."/>
            <person name="Cheng Z."/>
            <person name="Jin W."/>
            <person name="Jiang J."/>
            <person name="Leong S.A."/>
            <person name="Iwama H."/>
            <person name="Gojobori T."/>
            <person name="Itoh T."/>
            <person name="Niimura Y."/>
            <person name="Fujii Y."/>
            <person name="Habara T."/>
            <person name="Sakai H."/>
            <person name="Sato Y."/>
            <person name="Wilson G."/>
            <person name="Kumar K."/>
            <person name="McCouch S."/>
            <person name="Juretic N."/>
            <person name="Hoen D."/>
            <person name="Wright S."/>
            <person name="Bruskiewich R."/>
            <person name="Bureau T."/>
            <person name="Miyao A."/>
            <person name="Hirochika H."/>
            <person name="Nishikawa T."/>
            <person name="Kadowaki K."/>
            <person name="Sugiura M."/>
            <person name="Burr B."/>
            <person name="Sasaki T."/>
        </authorList>
    </citation>
    <scope>NUCLEOTIDE SEQUENCE [LARGE SCALE GENOMIC DNA]</scope>
    <source>
        <strain evidence="3">cv. Nipponbare</strain>
    </source>
</reference>
<reference evidence="2 3" key="2">
    <citation type="journal article" date="2013" name="Plant Cell Physiol.">
        <title>Rice Annotation Project Database (RAP-DB): an integrative and interactive database for rice genomics.</title>
        <authorList>
            <person name="Sakai H."/>
            <person name="Lee S.S."/>
            <person name="Tanaka T."/>
            <person name="Numa H."/>
            <person name="Kim J."/>
            <person name="Kawahara Y."/>
            <person name="Wakimoto H."/>
            <person name="Yang C.C."/>
            <person name="Iwamoto M."/>
            <person name="Abe T."/>
            <person name="Yamada Y."/>
            <person name="Muto A."/>
            <person name="Inokuchi H."/>
            <person name="Ikemura T."/>
            <person name="Matsumoto T."/>
            <person name="Sasaki T."/>
            <person name="Itoh T."/>
        </authorList>
    </citation>
    <scope>NUCLEOTIDE SEQUENCE [LARGE SCALE GENOMIC DNA]</scope>
    <source>
        <strain evidence="3">cv. Nipponbare</strain>
    </source>
</reference>
<evidence type="ECO:0000313" key="2">
    <source>
        <dbReference type="EMBL" id="BAS97859.1"/>
    </source>
</evidence>